<feature type="region of interest" description="Disordered" evidence="2">
    <location>
        <begin position="27"/>
        <end position="50"/>
    </location>
</feature>
<keyword evidence="3" id="KW-0732">Signal</keyword>
<accession>A0A5B7WUE2</accession>
<dbReference type="Proteomes" id="UP000307000">
    <property type="component" value="Chromosome"/>
</dbReference>
<feature type="domain" description="Thioredoxin" evidence="4">
    <location>
        <begin position="30"/>
        <end position="234"/>
    </location>
</feature>
<evidence type="ECO:0000256" key="1">
    <source>
        <dbReference type="ARBA" id="ARBA00005791"/>
    </source>
</evidence>
<feature type="chain" id="PRO_5022737165" evidence="3">
    <location>
        <begin position="28"/>
        <end position="235"/>
    </location>
</feature>
<evidence type="ECO:0000313" key="5">
    <source>
        <dbReference type="EMBL" id="QCY46905.1"/>
    </source>
</evidence>
<proteinExistence type="inferred from homology"/>
<protein>
    <submittedName>
        <fullName evidence="5">Protein-disulfide isomerase</fullName>
    </submittedName>
</protein>
<dbReference type="Pfam" id="PF13462">
    <property type="entry name" value="Thioredoxin_4"/>
    <property type="match status" value="1"/>
</dbReference>
<dbReference type="AlphaFoldDB" id="A0A5B7WUE2"/>
<dbReference type="InterPro" id="IPR036249">
    <property type="entry name" value="Thioredoxin-like_sf"/>
</dbReference>
<evidence type="ECO:0000256" key="2">
    <source>
        <dbReference type="SAM" id="MobiDB-lite"/>
    </source>
</evidence>
<name>A0A5B7WUE2_9MICC</name>
<dbReference type="InterPro" id="IPR012336">
    <property type="entry name" value="Thioredoxin-like_fold"/>
</dbReference>
<dbReference type="SUPFAM" id="SSF52833">
    <property type="entry name" value="Thioredoxin-like"/>
    <property type="match status" value="1"/>
</dbReference>
<dbReference type="PANTHER" id="PTHR13887">
    <property type="entry name" value="GLUTATHIONE S-TRANSFERASE KAPPA"/>
    <property type="match status" value="1"/>
</dbReference>
<dbReference type="EMBL" id="CP034412">
    <property type="protein sequence ID" value="QCY46905.1"/>
    <property type="molecule type" value="Genomic_DNA"/>
</dbReference>
<dbReference type="PROSITE" id="PS51257">
    <property type="entry name" value="PROKAR_LIPOPROTEIN"/>
    <property type="match status" value="1"/>
</dbReference>
<comment type="similarity">
    <text evidence="1">Belongs to the thioredoxin family. DsbA subfamily.</text>
</comment>
<feature type="signal peptide" evidence="3">
    <location>
        <begin position="1"/>
        <end position="27"/>
    </location>
</feature>
<keyword evidence="5" id="KW-0413">Isomerase</keyword>
<dbReference type="KEGG" id="gcr:GcLGCM259_1164"/>
<evidence type="ECO:0000256" key="3">
    <source>
        <dbReference type="SAM" id="SignalP"/>
    </source>
</evidence>
<dbReference type="PANTHER" id="PTHR13887:SF55">
    <property type="entry name" value="SLR0313 PROTEIN"/>
    <property type="match status" value="1"/>
</dbReference>
<evidence type="ECO:0000313" key="6">
    <source>
        <dbReference type="Proteomes" id="UP000307000"/>
    </source>
</evidence>
<sequence length="235" mass="25289">MNRDPRTPLIAMALLSTLLLGACSSGAAPANHTTPSPEASAESSEAVRTPAAPSAEVARLLAPQDARTISAPKAASGTLVLFTDYQCPFCAGMESVVRRAKDDYGDELRIIIRNFPLPIHENAPAAARAVEAAAEQGALEKMSETVFEHQDQWSQSTSVDEQFLAYARDLGLDTEKFLSDYESEAIAERVERDSQDAMELGLQGTPTLILQDTVLAVDVSNYETLSAPLDDFLNC</sequence>
<dbReference type="GO" id="GO:0016853">
    <property type="term" value="F:isomerase activity"/>
    <property type="evidence" value="ECO:0007669"/>
    <property type="project" value="UniProtKB-KW"/>
</dbReference>
<dbReference type="Gene3D" id="3.40.30.10">
    <property type="entry name" value="Glutaredoxin"/>
    <property type="match status" value="1"/>
</dbReference>
<gene>
    <name evidence="5" type="ORF">GcLGCM259_1164</name>
</gene>
<reference evidence="5 6" key="1">
    <citation type="submission" date="2018-12" db="EMBL/GenBank/DDBJ databases">
        <title>Complete Genome Sequence of Glutamicibacter creatinolyticus strain LGCM259,isolated from an abscess of a 12-year-old mare in Italy.</title>
        <authorList>
            <person name="Santos R.G."/>
            <person name="Silva A.L."/>
            <person name="Seyffert N."/>
            <person name="Castro T.L.P."/>
            <person name="Attili A.R."/>
            <person name="Rifici C."/>
            <person name="Mazzullo G."/>
            <person name="Brenig B."/>
            <person name="Venanzi F."/>
            <person name="Azevedo V."/>
        </authorList>
    </citation>
    <scope>NUCLEOTIDE SEQUENCE [LARGE SCALE GENOMIC DNA]</scope>
    <source>
        <strain evidence="5 6">LGCM 259</strain>
    </source>
</reference>
<evidence type="ECO:0000259" key="4">
    <source>
        <dbReference type="PROSITE" id="PS51352"/>
    </source>
</evidence>
<dbReference type="PROSITE" id="PS51352">
    <property type="entry name" value="THIOREDOXIN_2"/>
    <property type="match status" value="1"/>
</dbReference>
<dbReference type="InterPro" id="IPR013766">
    <property type="entry name" value="Thioredoxin_domain"/>
</dbReference>
<keyword evidence="6" id="KW-1185">Reference proteome</keyword>
<organism evidence="5 6">
    <name type="scientific">Glutamicibacter creatinolyticus</name>
    <dbReference type="NCBI Taxonomy" id="162496"/>
    <lineage>
        <taxon>Bacteria</taxon>
        <taxon>Bacillati</taxon>
        <taxon>Actinomycetota</taxon>
        <taxon>Actinomycetes</taxon>
        <taxon>Micrococcales</taxon>
        <taxon>Micrococcaceae</taxon>
        <taxon>Glutamicibacter</taxon>
    </lineage>
</organism>